<dbReference type="EMBL" id="JABCKV010000054">
    <property type="protein sequence ID" value="KAG5644938.1"/>
    <property type="molecule type" value="Genomic_DNA"/>
</dbReference>
<evidence type="ECO:0000313" key="2">
    <source>
        <dbReference type="Proteomes" id="UP000775547"/>
    </source>
</evidence>
<reference evidence="1" key="1">
    <citation type="submission" date="2020-07" db="EMBL/GenBank/DDBJ databases">
        <authorList>
            <person name="Nieuwenhuis M."/>
            <person name="Van De Peppel L.J.J."/>
        </authorList>
    </citation>
    <scope>NUCLEOTIDE SEQUENCE</scope>
    <source>
        <strain evidence="1">AP01</strain>
        <tissue evidence="1">Mycelium</tissue>
    </source>
</reference>
<gene>
    <name evidence="1" type="ORF">DXG03_007403</name>
</gene>
<protein>
    <submittedName>
        <fullName evidence="1">Uncharacterized protein</fullName>
    </submittedName>
</protein>
<dbReference type="Proteomes" id="UP000775547">
    <property type="component" value="Unassembled WGS sequence"/>
</dbReference>
<sequence length="60" mass="6973">MVCRNKPSLVTPKFVLTDDVLLRMKLVTWAQLAQLKASRFPEAMLANASDGLFYRDFRWL</sequence>
<comment type="caution">
    <text evidence="1">The sequence shown here is derived from an EMBL/GenBank/DDBJ whole genome shotgun (WGS) entry which is preliminary data.</text>
</comment>
<proteinExistence type="predicted"/>
<reference evidence="1" key="2">
    <citation type="submission" date="2021-10" db="EMBL/GenBank/DDBJ databases">
        <title>Phylogenomics reveals ancestral predisposition of the termite-cultivated fungus Termitomyces towards a domesticated lifestyle.</title>
        <authorList>
            <person name="Auxier B."/>
            <person name="Grum-Grzhimaylo A."/>
            <person name="Cardenas M.E."/>
            <person name="Lodge J.D."/>
            <person name="Laessoe T."/>
            <person name="Pedersen O."/>
            <person name="Smith M.E."/>
            <person name="Kuyper T.W."/>
            <person name="Franco-Molano E.A."/>
            <person name="Baroni T.J."/>
            <person name="Aanen D.K."/>
        </authorList>
    </citation>
    <scope>NUCLEOTIDE SEQUENCE</scope>
    <source>
        <strain evidence="1">AP01</strain>
        <tissue evidence="1">Mycelium</tissue>
    </source>
</reference>
<keyword evidence="2" id="KW-1185">Reference proteome</keyword>
<dbReference type="AlphaFoldDB" id="A0A9P7KBV0"/>
<name>A0A9P7KBV0_9AGAR</name>
<organism evidence="1 2">
    <name type="scientific">Asterophora parasitica</name>
    <dbReference type="NCBI Taxonomy" id="117018"/>
    <lineage>
        <taxon>Eukaryota</taxon>
        <taxon>Fungi</taxon>
        <taxon>Dikarya</taxon>
        <taxon>Basidiomycota</taxon>
        <taxon>Agaricomycotina</taxon>
        <taxon>Agaricomycetes</taxon>
        <taxon>Agaricomycetidae</taxon>
        <taxon>Agaricales</taxon>
        <taxon>Tricholomatineae</taxon>
        <taxon>Lyophyllaceae</taxon>
        <taxon>Asterophora</taxon>
    </lineage>
</organism>
<accession>A0A9P7KBV0</accession>
<evidence type="ECO:0000313" key="1">
    <source>
        <dbReference type="EMBL" id="KAG5644938.1"/>
    </source>
</evidence>